<evidence type="ECO:0000313" key="2">
    <source>
        <dbReference type="Proteomes" id="UP000225215"/>
    </source>
</evidence>
<evidence type="ECO:0000313" key="1">
    <source>
        <dbReference type="EMBL" id="APU01610.1"/>
    </source>
</evidence>
<organism evidence="1 2">
    <name type="scientific">Aeromonas phage 65.2</name>
    <dbReference type="NCBI Taxonomy" id="1932896"/>
    <lineage>
        <taxon>Viruses</taxon>
        <taxon>Duplodnaviria</taxon>
        <taxon>Heunggongvirae</taxon>
        <taxon>Uroviricota</taxon>
        <taxon>Caudoviricetes</taxon>
        <taxon>Pantevenvirales</taxon>
        <taxon>Straboviridae</taxon>
        <taxon>Emmerichvirinae</taxon>
        <taxon>Ishigurovirus</taxon>
        <taxon>Ishigurovirus osborne</taxon>
    </lineage>
</organism>
<accession>A0A219YCD1</accession>
<sequence length="203" mass="23394">MSSGKATIRSTAKHSRRKVQDRRVIKRWLLQGNNFSEFVSCFNTSYDTEHIKYLDRHGSGIGIRIYRFMKENGFLYTNIWSDIKNHGPFIIVIRPKTGLNPFLRKLGIVYSVSGLNYEILRNQDIEPKPVKPRSKKPETRAVVPVVSSDMGTDEGQVVELMKKIKQLDKERFDAELVLDGIEHKLKTAKKNLKSIIGDYIENN</sequence>
<reference evidence="1 2" key="1">
    <citation type="journal article" date="2017" name="Sci. Rep.">
        <title>Characterization and diversity of phages infecting Aeromonas salmonicida subsp. salmonicida.</title>
        <authorList>
            <person name="Vincent A.T."/>
            <person name="Paquet V.E."/>
            <person name="Bernatchez A."/>
            <person name="Tremblay D.M."/>
            <person name="Moineau S."/>
            <person name="Charette S.J."/>
        </authorList>
    </citation>
    <scope>NUCLEOTIDE SEQUENCE [LARGE SCALE GENOMIC DNA]</scope>
</reference>
<protein>
    <submittedName>
        <fullName evidence="1">Uncharacterized protein</fullName>
    </submittedName>
</protein>
<dbReference type="EMBL" id="KY290955">
    <property type="protein sequence ID" value="APU01610.1"/>
    <property type="molecule type" value="Genomic_DNA"/>
</dbReference>
<proteinExistence type="predicted"/>
<name>A0A219YCD1_9CAUD</name>
<dbReference type="Proteomes" id="UP000225215">
    <property type="component" value="Segment"/>
</dbReference>